<evidence type="ECO:0000259" key="2">
    <source>
        <dbReference type="Pfam" id="PF08241"/>
    </source>
</evidence>
<dbReference type="InterPro" id="IPR013216">
    <property type="entry name" value="Methyltransf_11"/>
</dbReference>
<evidence type="ECO:0000313" key="4">
    <source>
        <dbReference type="Proteomes" id="UP000805614"/>
    </source>
</evidence>
<reference evidence="3 4" key="1">
    <citation type="submission" date="2020-06" db="EMBL/GenBank/DDBJ databases">
        <title>Actinomadura xiongansis sp. nov., isolated from soil of Baiyangdian.</title>
        <authorList>
            <person name="Zhang X."/>
        </authorList>
    </citation>
    <scope>NUCLEOTIDE SEQUENCE [LARGE SCALE GENOMIC DNA]</scope>
    <source>
        <strain evidence="3 4">HBUM206468</strain>
    </source>
</reference>
<dbReference type="GO" id="GO:0032259">
    <property type="term" value="P:methylation"/>
    <property type="evidence" value="ECO:0007669"/>
    <property type="project" value="UniProtKB-KW"/>
</dbReference>
<dbReference type="Gene3D" id="3.40.50.150">
    <property type="entry name" value="Vaccinia Virus protein VP39"/>
    <property type="match status" value="1"/>
</dbReference>
<keyword evidence="3" id="KW-0489">Methyltransferase</keyword>
<keyword evidence="4" id="KW-1185">Reference proteome</keyword>
<organism evidence="3 4">
    <name type="scientific">Actinomadura alba</name>
    <dbReference type="NCBI Taxonomy" id="406431"/>
    <lineage>
        <taxon>Bacteria</taxon>
        <taxon>Bacillati</taxon>
        <taxon>Actinomycetota</taxon>
        <taxon>Actinomycetes</taxon>
        <taxon>Streptosporangiales</taxon>
        <taxon>Thermomonosporaceae</taxon>
        <taxon>Actinomadura</taxon>
    </lineage>
</organism>
<feature type="region of interest" description="Disordered" evidence="1">
    <location>
        <begin position="234"/>
        <end position="253"/>
    </location>
</feature>
<evidence type="ECO:0000256" key="1">
    <source>
        <dbReference type="SAM" id="MobiDB-lite"/>
    </source>
</evidence>
<accession>A0ABR7LLH8</accession>
<feature type="region of interest" description="Disordered" evidence="1">
    <location>
        <begin position="135"/>
        <end position="155"/>
    </location>
</feature>
<dbReference type="InterPro" id="IPR050508">
    <property type="entry name" value="Methyltransf_Superfamily"/>
</dbReference>
<dbReference type="Proteomes" id="UP000805614">
    <property type="component" value="Unassembled WGS sequence"/>
</dbReference>
<evidence type="ECO:0000313" key="3">
    <source>
        <dbReference type="EMBL" id="MBC6465668.1"/>
    </source>
</evidence>
<dbReference type="GO" id="GO:0008168">
    <property type="term" value="F:methyltransferase activity"/>
    <property type="evidence" value="ECO:0007669"/>
    <property type="project" value="UniProtKB-KW"/>
</dbReference>
<feature type="compositionally biased region" description="Basic and acidic residues" evidence="1">
    <location>
        <begin position="135"/>
        <end position="147"/>
    </location>
</feature>
<dbReference type="EMBL" id="JABVEC010000005">
    <property type="protein sequence ID" value="MBC6465668.1"/>
    <property type="molecule type" value="Genomic_DNA"/>
</dbReference>
<dbReference type="RefSeq" id="WP_187242683.1">
    <property type="nucleotide sequence ID" value="NZ_BAAAOK010000006.1"/>
</dbReference>
<proteinExistence type="predicted"/>
<dbReference type="InterPro" id="IPR029063">
    <property type="entry name" value="SAM-dependent_MTases_sf"/>
</dbReference>
<comment type="caution">
    <text evidence="3">The sequence shown here is derived from an EMBL/GenBank/DDBJ whole genome shotgun (WGS) entry which is preliminary data.</text>
</comment>
<dbReference type="Pfam" id="PF08241">
    <property type="entry name" value="Methyltransf_11"/>
    <property type="match status" value="1"/>
</dbReference>
<dbReference type="SUPFAM" id="SSF53335">
    <property type="entry name" value="S-adenosyl-L-methionine-dependent methyltransferases"/>
    <property type="match status" value="1"/>
</dbReference>
<sequence length="253" mass="27425">MPHRTLGTEATVTDDALSADLSRLVDFAEPALDDVCLDISLNCRRLAEAMAPRTRAVTVVDAAPQPTRPAGPPALTVRADAGALPYRDDSFSLVTVRWCLYRLADPRQALREMLRVCRPGGRLIIADMVRRPSTGDRDRLERLRDPGHPSTPSMDGLTELLADVGAEVRRLDIFTIERPAEPWLAGAFDERAAVQVRQALTAEVDGGPKTGARPRVIGGELWFTQSLAHVAAAPVGRPDRADEPGPPHLTSGH</sequence>
<name>A0ABR7LLH8_9ACTN</name>
<dbReference type="PANTHER" id="PTHR42912:SF93">
    <property type="entry name" value="N6-ADENOSINE-METHYLTRANSFERASE TMT1A"/>
    <property type="match status" value="1"/>
</dbReference>
<keyword evidence="3" id="KW-0808">Transferase</keyword>
<gene>
    <name evidence="3" type="ORF">HKK74_09185</name>
</gene>
<dbReference type="PANTHER" id="PTHR42912">
    <property type="entry name" value="METHYLTRANSFERASE"/>
    <property type="match status" value="1"/>
</dbReference>
<protein>
    <submittedName>
        <fullName evidence="3">Class I SAM-dependent methyltransferase</fullName>
    </submittedName>
</protein>
<feature type="domain" description="Methyltransferase type 11" evidence="2">
    <location>
        <begin position="45"/>
        <end position="125"/>
    </location>
</feature>